<reference evidence="4 7" key="3">
    <citation type="submission" date="2018-07" db="EMBL/GenBank/DDBJ databases">
        <title>Leeuwenhoekiella genomics.</title>
        <authorList>
            <person name="Tahon G."/>
            <person name="Willems A."/>
        </authorList>
    </citation>
    <scope>NUCLEOTIDE SEQUENCE [LARGE SCALE GENOMIC DNA]</scope>
    <source>
        <strain evidence="4 7">LMG 24856</strain>
    </source>
</reference>
<dbReference type="STRING" id="573501.SAMN04487999_3206"/>
<dbReference type="GO" id="GO:0005886">
    <property type="term" value="C:plasma membrane"/>
    <property type="evidence" value="ECO:0007669"/>
    <property type="project" value="UniProtKB-SubCell"/>
</dbReference>
<dbReference type="PANTHER" id="PTHR30203:SF30">
    <property type="entry name" value="OUTER MEMBRANE PROTEIN-RELATED"/>
    <property type="match status" value="1"/>
</dbReference>
<dbReference type="InterPro" id="IPR010131">
    <property type="entry name" value="MdtP/NodT-like"/>
</dbReference>
<comment type="similarity">
    <text evidence="1 2">Belongs to the outer membrane factor (OMF) (TC 1.B.17) family.</text>
</comment>
<keyword evidence="2" id="KW-1134">Transmembrane beta strand</keyword>
<dbReference type="EMBL" id="QOVN01000010">
    <property type="protein sequence ID" value="RXG26930.1"/>
    <property type="molecule type" value="Genomic_DNA"/>
</dbReference>
<dbReference type="InterPro" id="IPR003423">
    <property type="entry name" value="OMP_efflux"/>
</dbReference>
<keyword evidence="2" id="KW-0472">Membrane</keyword>
<evidence type="ECO:0000313" key="5">
    <source>
        <dbReference type="EMBL" id="SHI24819.1"/>
    </source>
</evidence>
<keyword evidence="2" id="KW-0812">Transmembrane</keyword>
<dbReference type="PANTHER" id="PTHR30203">
    <property type="entry name" value="OUTER MEMBRANE CATION EFFLUX PROTEIN"/>
    <property type="match status" value="1"/>
</dbReference>
<sequence length="508" mass="57869">MKKIIDIHTIKRKPNIKRYLIASCILLILLILGSCKVGQQYERPQFDDVSEEFYVKDSIFNDSLAEAAITRDSLMMSHIPWREFIEDSTLIALIDTALVNNIDLQKAMRNMDIGMEYLAQSKANFLPSVNATPAGFRREYYSENYNNYGSNRARRNHGETPPTSLYTERLEYTSALQADWEIDIWGKLRWQKEAARADFMKSQEFKKAVQTELIAEVASTYYNLIMLKSQVEVAEKNYALNDSTYNIVKLQYDAGETTSLALQQTKSQQLKAQSLIPQLERQYTVQENKLNRLLGRSPRAIELTANFDDIQFQEKYKTGVPIELVKNRPDVAMAEYELIAQNARTGVAEALKYPSLSIGAGLGLNSFELENFFDPVSSAFALLNGSIFQPIFNNRKLKTNYRVALTEREIAQLEFKDNLIGAVEDVSNSLTRINKLTQEYKIAQERIEVTQKGLKDAALLFRGGFANYLEVITAQSDALESELNEINTKKQILIANIELYRSLGGGWQ</sequence>
<keyword evidence="3" id="KW-0175">Coiled coil</keyword>
<name>A0A1M5ZL07_9FLAO</name>
<dbReference type="Gene3D" id="2.20.200.10">
    <property type="entry name" value="Outer membrane efflux proteins (OEP)"/>
    <property type="match status" value="1"/>
</dbReference>
<keyword evidence="2 5" id="KW-0449">Lipoprotein</keyword>
<evidence type="ECO:0000256" key="3">
    <source>
        <dbReference type="SAM" id="Coils"/>
    </source>
</evidence>
<evidence type="ECO:0000256" key="2">
    <source>
        <dbReference type="RuleBase" id="RU362097"/>
    </source>
</evidence>
<gene>
    <name evidence="4" type="ORF">DSM01_3248</name>
    <name evidence="5" type="ORF">SAMN04487999_3206</name>
</gene>
<dbReference type="Gene3D" id="1.20.1600.10">
    <property type="entry name" value="Outer membrane efflux proteins (OEP)"/>
    <property type="match status" value="1"/>
</dbReference>
<organism evidence="5 6">
    <name type="scientific">Leeuwenhoekiella palythoae</name>
    <dbReference type="NCBI Taxonomy" id="573501"/>
    <lineage>
        <taxon>Bacteria</taxon>
        <taxon>Pseudomonadati</taxon>
        <taxon>Bacteroidota</taxon>
        <taxon>Flavobacteriia</taxon>
        <taxon>Flavobacteriales</taxon>
        <taxon>Flavobacteriaceae</taxon>
        <taxon>Leeuwenhoekiella</taxon>
    </lineage>
</organism>
<dbReference type="SUPFAM" id="SSF56954">
    <property type="entry name" value="Outer membrane efflux proteins (OEP)"/>
    <property type="match status" value="1"/>
</dbReference>
<keyword evidence="7" id="KW-1185">Reference proteome</keyword>
<dbReference type="GO" id="GO:0015562">
    <property type="term" value="F:efflux transmembrane transporter activity"/>
    <property type="evidence" value="ECO:0007669"/>
    <property type="project" value="InterPro"/>
</dbReference>
<protein>
    <submittedName>
        <fullName evidence="5">Efflux transporter, outer membrane factor (OMF) lipoprotein, NodT family</fullName>
    </submittedName>
    <submittedName>
        <fullName evidence="4">NodT family efflux transporter outer membrane factor (OMF) lipoprotein</fullName>
    </submittedName>
</protein>
<evidence type="ECO:0000313" key="4">
    <source>
        <dbReference type="EMBL" id="RXG26930.1"/>
    </source>
</evidence>
<dbReference type="Pfam" id="PF02321">
    <property type="entry name" value="OEP"/>
    <property type="match status" value="2"/>
</dbReference>
<dbReference type="NCBIfam" id="TIGR01845">
    <property type="entry name" value="outer_NodT"/>
    <property type="match status" value="1"/>
</dbReference>
<comment type="subcellular location">
    <subcellularLocation>
        <location evidence="2">Cell membrane</location>
        <topology evidence="2">Lipid-anchor</topology>
    </subcellularLocation>
</comment>
<feature type="coiled-coil region" evidence="3">
    <location>
        <begin position="426"/>
        <end position="496"/>
    </location>
</feature>
<dbReference type="AlphaFoldDB" id="A0A1M5ZL07"/>
<evidence type="ECO:0000313" key="7">
    <source>
        <dbReference type="Proteomes" id="UP000290037"/>
    </source>
</evidence>
<reference evidence="6" key="2">
    <citation type="submission" date="2016-11" db="EMBL/GenBank/DDBJ databases">
        <authorList>
            <person name="Varghese N."/>
            <person name="Submissions S."/>
        </authorList>
    </citation>
    <scope>NUCLEOTIDE SEQUENCE [LARGE SCALE GENOMIC DNA]</scope>
    <source>
        <strain evidence="6">DSM 19859</strain>
    </source>
</reference>
<dbReference type="PROSITE" id="PS51257">
    <property type="entry name" value="PROKAR_LIPOPROTEIN"/>
    <property type="match status" value="1"/>
</dbReference>
<dbReference type="Proteomes" id="UP000184240">
    <property type="component" value="Unassembled WGS sequence"/>
</dbReference>
<reference evidence="5" key="1">
    <citation type="submission" date="2016-11" db="EMBL/GenBank/DDBJ databases">
        <authorList>
            <person name="Jaros S."/>
            <person name="Januszkiewicz K."/>
            <person name="Wedrychowicz H."/>
        </authorList>
    </citation>
    <scope>NUCLEOTIDE SEQUENCE [LARGE SCALE GENOMIC DNA]</scope>
    <source>
        <strain evidence="5">DSM 19859</strain>
    </source>
</reference>
<accession>A0A1M5ZL07</accession>
<dbReference type="OrthoDB" id="9770517at2"/>
<dbReference type="Proteomes" id="UP000290037">
    <property type="component" value="Unassembled WGS sequence"/>
</dbReference>
<evidence type="ECO:0000313" key="6">
    <source>
        <dbReference type="Proteomes" id="UP000184240"/>
    </source>
</evidence>
<keyword evidence="2" id="KW-0564">Palmitate</keyword>
<dbReference type="EMBL" id="FQXT01000006">
    <property type="protein sequence ID" value="SHI24819.1"/>
    <property type="molecule type" value="Genomic_DNA"/>
</dbReference>
<proteinExistence type="inferred from homology"/>
<dbReference type="RefSeq" id="WP_084673193.1">
    <property type="nucleotide sequence ID" value="NZ_FQXT01000006.1"/>
</dbReference>
<evidence type="ECO:0000256" key="1">
    <source>
        <dbReference type="ARBA" id="ARBA00007613"/>
    </source>
</evidence>